<dbReference type="InterPro" id="IPR000716">
    <property type="entry name" value="Thyroglobulin_1"/>
</dbReference>
<evidence type="ECO:0000256" key="4">
    <source>
        <dbReference type="SAM" id="SignalP"/>
    </source>
</evidence>
<organism evidence="6 7">
    <name type="scientific">Petromyzon marinus</name>
    <name type="common">Sea lamprey</name>
    <dbReference type="NCBI Taxonomy" id="7757"/>
    <lineage>
        <taxon>Eukaryota</taxon>
        <taxon>Metazoa</taxon>
        <taxon>Chordata</taxon>
        <taxon>Craniata</taxon>
        <taxon>Vertebrata</taxon>
        <taxon>Cyclostomata</taxon>
        <taxon>Hyperoartia</taxon>
        <taxon>Petromyzontiformes</taxon>
        <taxon>Petromyzontidae</taxon>
        <taxon>Petromyzon</taxon>
    </lineage>
</organism>
<evidence type="ECO:0000256" key="1">
    <source>
        <dbReference type="ARBA" id="ARBA00023157"/>
    </source>
</evidence>
<dbReference type="RefSeq" id="XP_032819939.1">
    <property type="nucleotide sequence ID" value="XM_032964048.1"/>
</dbReference>
<dbReference type="SUPFAM" id="SSF57610">
    <property type="entry name" value="Thyroglobulin type-1 domain"/>
    <property type="match status" value="1"/>
</dbReference>
<feature type="disulfide bond" evidence="2">
    <location>
        <begin position="127"/>
        <end position="134"/>
    </location>
</feature>
<dbReference type="PROSITE" id="PS51162">
    <property type="entry name" value="THYROGLOBULIN_1_2"/>
    <property type="match status" value="1"/>
</dbReference>
<evidence type="ECO:0000256" key="3">
    <source>
        <dbReference type="SAM" id="Phobius"/>
    </source>
</evidence>
<dbReference type="PANTHER" id="PTHR14168:SF4">
    <property type="entry name" value="EPITHELIAL CELL ADHESION MOLECULE PRECURSOR"/>
    <property type="match status" value="1"/>
</dbReference>
<feature type="signal peptide" evidence="4">
    <location>
        <begin position="1"/>
        <end position="25"/>
    </location>
</feature>
<accession>A0AAJ7TL83</accession>
<evidence type="ECO:0000313" key="7">
    <source>
        <dbReference type="RefSeq" id="XP_032819939.1"/>
    </source>
</evidence>
<gene>
    <name evidence="7" type="primary">LOC116947846</name>
</gene>
<keyword evidence="4" id="KW-0732">Signal</keyword>
<dbReference type="SMART" id="SM00211">
    <property type="entry name" value="TY"/>
    <property type="match status" value="1"/>
</dbReference>
<keyword evidence="3" id="KW-0472">Membrane</keyword>
<keyword evidence="3" id="KW-0812">Transmembrane</keyword>
<reference evidence="7" key="1">
    <citation type="submission" date="2025-08" db="UniProtKB">
        <authorList>
            <consortium name="RefSeq"/>
        </authorList>
    </citation>
    <scope>IDENTIFICATION</scope>
    <source>
        <tissue evidence="7">Sperm</tissue>
    </source>
</reference>
<dbReference type="InterPro" id="IPR043406">
    <property type="entry name" value="EPCAM/Trop-2"/>
</dbReference>
<dbReference type="Proteomes" id="UP001318040">
    <property type="component" value="Chromosome 31"/>
</dbReference>
<feature type="domain" description="Thyroglobulin type-1" evidence="5">
    <location>
        <begin position="78"/>
        <end position="154"/>
    </location>
</feature>
<dbReference type="AlphaFoldDB" id="A0AAJ7TL83"/>
<keyword evidence="3" id="KW-1133">Transmembrane helix</keyword>
<evidence type="ECO:0000259" key="5">
    <source>
        <dbReference type="PROSITE" id="PS51162"/>
    </source>
</evidence>
<dbReference type="GeneID" id="116947846"/>
<sequence length="328" mass="36603">MTTTTSRGLLLFVVAVVAMFCVSAAQSPCPAPSTCQSDTCVGMRCPYNEFTYCEMDCNTCKPKFFDLEKKEEKCDKLTLKCRLMHLEMVKKKKGSRSGGAPDGGRQDTDELYDPDCDAQQQFRAKQCDNGTGECWCVNSAGVRNTDKSKSGVDCPKLVLCSQIVLDFFLPMDHKPSEDEKIQNVQKVKDILGKNYFVIPDQFKNVQLLDTRNMIVTLTQNVSGNVADIATVAYLADKQLKAGKLQTSETPPQTIEVDPDARKPIVWFYDDEPPRMSPSRMAPGIIAIIVIAVLAAVTAAVIFFWWKKQQGTKKYNRAHKEQQELQDAA</sequence>
<dbReference type="Pfam" id="PF00086">
    <property type="entry name" value="Thyroglobulin_1"/>
    <property type="match status" value="1"/>
</dbReference>
<name>A0AAJ7TL83_PETMA</name>
<comment type="caution">
    <text evidence="2">Lacks conserved residue(s) required for the propagation of feature annotation.</text>
</comment>
<feature type="chain" id="PRO_5042615922" evidence="4">
    <location>
        <begin position="26"/>
        <end position="328"/>
    </location>
</feature>
<evidence type="ECO:0000313" key="6">
    <source>
        <dbReference type="Proteomes" id="UP001318040"/>
    </source>
</evidence>
<dbReference type="InterPro" id="IPR036857">
    <property type="entry name" value="Thyroglobulin_1_sf"/>
</dbReference>
<dbReference type="KEGG" id="pmrn:116947846"/>
<keyword evidence="1 2" id="KW-1015">Disulfide bond</keyword>
<evidence type="ECO:0000256" key="2">
    <source>
        <dbReference type="PROSITE-ProRule" id="PRU00500"/>
    </source>
</evidence>
<feature type="transmembrane region" description="Helical" evidence="3">
    <location>
        <begin position="283"/>
        <end position="305"/>
    </location>
</feature>
<dbReference type="CDD" id="cd00191">
    <property type="entry name" value="TY"/>
    <property type="match status" value="1"/>
</dbReference>
<protein>
    <submittedName>
        <fullName evidence="7">Epithelial cell adhesion molecule-like isoform X1</fullName>
    </submittedName>
</protein>
<dbReference type="PANTHER" id="PTHR14168">
    <property type="entry name" value="TUMOR-ASSOCIATED CALCIUM SIGNAL TRANSDUCER"/>
    <property type="match status" value="1"/>
</dbReference>
<dbReference type="GO" id="GO:0016020">
    <property type="term" value="C:membrane"/>
    <property type="evidence" value="ECO:0007669"/>
    <property type="project" value="InterPro"/>
</dbReference>
<proteinExistence type="predicted"/>
<keyword evidence="6" id="KW-1185">Reference proteome</keyword>
<dbReference type="Gene3D" id="4.10.800.10">
    <property type="entry name" value="Thyroglobulin type-1"/>
    <property type="match status" value="1"/>
</dbReference>